<sequence length="408" mass="43671">MTAPETEKKKKPRRWRRRVGIGLGVTLVAGGATWWAIHNVPGFGPALADGVRAVLGPSVVAWIEDTAYGLADRVNVWRHGDEAPTTFWEAPASASAALPAAPAPEVVPAKADIADASAPEAPSFPPPRFEPPFTNVAATGDGTWLVMQDGSRAGEPPVMVKGVVHPDPKRGFAAVAVVAMDLTRVVVRLVAGTTEPVSQNVPLSERPGLVPATEHPDLIAAFNGGFKALHGQYGMMIGGKTFLPPRDIACTVGLYRDNTIRIGTWPTLAPTEAQMAAYRQTPACLVEGGELNTKLTEYNKNWGATVSGETVIRRSAIGIDAAGRTLFYALGEAVTAQSLARAMKAAGARDAAQLDVNYAYPRFLLFEHPPAAERRVASSLVPHVDYRAHDYVKDPSPRDFFYVTRRSP</sequence>
<organism evidence="3 4">
    <name type="scientific">Polyangium mundeleinium</name>
    <dbReference type="NCBI Taxonomy" id="2995306"/>
    <lineage>
        <taxon>Bacteria</taxon>
        <taxon>Pseudomonadati</taxon>
        <taxon>Myxococcota</taxon>
        <taxon>Polyangia</taxon>
        <taxon>Polyangiales</taxon>
        <taxon>Polyangiaceae</taxon>
        <taxon>Polyangium</taxon>
    </lineage>
</organism>
<dbReference type="InterPro" id="IPR018711">
    <property type="entry name" value="NAGPA"/>
</dbReference>
<evidence type="ECO:0000256" key="1">
    <source>
        <dbReference type="SAM" id="Phobius"/>
    </source>
</evidence>
<dbReference type="Pfam" id="PF09992">
    <property type="entry name" value="NAGPA"/>
    <property type="match status" value="1"/>
</dbReference>
<gene>
    <name evidence="3" type="ORF">POL67_27610</name>
</gene>
<dbReference type="RefSeq" id="WP_271922334.1">
    <property type="nucleotide sequence ID" value="NZ_JAQNDO010000001.1"/>
</dbReference>
<keyword evidence="1" id="KW-1133">Transmembrane helix</keyword>
<evidence type="ECO:0000313" key="3">
    <source>
        <dbReference type="EMBL" id="MDC0745131.1"/>
    </source>
</evidence>
<comment type="caution">
    <text evidence="3">The sequence shown here is derived from an EMBL/GenBank/DDBJ whole genome shotgun (WGS) entry which is preliminary data.</text>
</comment>
<reference evidence="3 4" key="1">
    <citation type="submission" date="2022-11" db="EMBL/GenBank/DDBJ databases">
        <title>Minimal conservation of predation-associated metabolite biosynthetic gene clusters underscores biosynthetic potential of Myxococcota including descriptions for ten novel species: Archangium lansinium sp. nov., Myxococcus landrumus sp. nov., Nannocystis bai.</title>
        <authorList>
            <person name="Ahearne A."/>
            <person name="Stevens C."/>
            <person name="Dowd S."/>
        </authorList>
    </citation>
    <scope>NUCLEOTIDE SEQUENCE [LARGE SCALE GENOMIC DNA]</scope>
    <source>
        <strain evidence="3 4">RJM3</strain>
    </source>
</reference>
<keyword evidence="1" id="KW-0812">Transmembrane</keyword>
<dbReference type="GO" id="GO:0016798">
    <property type="term" value="F:hydrolase activity, acting on glycosyl bonds"/>
    <property type="evidence" value="ECO:0007669"/>
    <property type="project" value="UniProtKB-KW"/>
</dbReference>
<proteinExistence type="predicted"/>
<evidence type="ECO:0000313" key="4">
    <source>
        <dbReference type="Proteomes" id="UP001221411"/>
    </source>
</evidence>
<name>A0ABT5ETN3_9BACT</name>
<dbReference type="Proteomes" id="UP001221411">
    <property type="component" value="Unassembled WGS sequence"/>
</dbReference>
<keyword evidence="4" id="KW-1185">Reference proteome</keyword>
<keyword evidence="3" id="KW-0326">Glycosidase</keyword>
<feature type="transmembrane region" description="Helical" evidence="1">
    <location>
        <begin position="19"/>
        <end position="37"/>
    </location>
</feature>
<dbReference type="EMBL" id="JAQNDO010000001">
    <property type="protein sequence ID" value="MDC0745131.1"/>
    <property type="molecule type" value="Genomic_DNA"/>
</dbReference>
<protein>
    <submittedName>
        <fullName evidence="3">Phosphodiester glycosidase family protein</fullName>
    </submittedName>
</protein>
<keyword evidence="3" id="KW-0378">Hydrolase</keyword>
<evidence type="ECO:0000259" key="2">
    <source>
        <dbReference type="Pfam" id="PF09992"/>
    </source>
</evidence>
<keyword evidence="1" id="KW-0472">Membrane</keyword>
<accession>A0ABT5ETN3</accession>
<feature type="domain" description="Phosphodiester glycosidase" evidence="2">
    <location>
        <begin position="218"/>
        <end position="355"/>
    </location>
</feature>